<accession>A0ABQ9YUW2</accession>
<name>A0ABQ9YUW2_9CRUS</name>
<dbReference type="Proteomes" id="UP001234178">
    <property type="component" value="Unassembled WGS sequence"/>
</dbReference>
<protein>
    <submittedName>
        <fullName evidence="1">Uncharacterized protein</fullName>
    </submittedName>
</protein>
<gene>
    <name evidence="1" type="ORF">OUZ56_006144</name>
</gene>
<proteinExistence type="predicted"/>
<dbReference type="EMBL" id="JAOYFB010000001">
    <property type="protein sequence ID" value="KAK4004411.1"/>
    <property type="molecule type" value="Genomic_DNA"/>
</dbReference>
<organism evidence="1 2">
    <name type="scientific">Daphnia magna</name>
    <dbReference type="NCBI Taxonomy" id="35525"/>
    <lineage>
        <taxon>Eukaryota</taxon>
        <taxon>Metazoa</taxon>
        <taxon>Ecdysozoa</taxon>
        <taxon>Arthropoda</taxon>
        <taxon>Crustacea</taxon>
        <taxon>Branchiopoda</taxon>
        <taxon>Diplostraca</taxon>
        <taxon>Cladocera</taxon>
        <taxon>Anomopoda</taxon>
        <taxon>Daphniidae</taxon>
        <taxon>Daphnia</taxon>
    </lineage>
</organism>
<comment type="caution">
    <text evidence="1">The sequence shown here is derived from an EMBL/GenBank/DDBJ whole genome shotgun (WGS) entry which is preliminary data.</text>
</comment>
<sequence length="90" mass="10243">MNDEETDKELENFWGLLKENQVIVPLNLKHILSTNNLVGIRVMAEINDEVIEELESSVREMGNVDIASKMSEEDKKSGYNVELLEGVDNH</sequence>
<reference evidence="1 2" key="1">
    <citation type="journal article" date="2023" name="Nucleic Acids Res.">
        <title>The hologenome of Daphnia magna reveals possible DNA methylation and microbiome-mediated evolution of the host genome.</title>
        <authorList>
            <person name="Chaturvedi A."/>
            <person name="Li X."/>
            <person name="Dhandapani V."/>
            <person name="Marshall H."/>
            <person name="Kissane S."/>
            <person name="Cuenca-Cambronero M."/>
            <person name="Asole G."/>
            <person name="Calvet F."/>
            <person name="Ruiz-Romero M."/>
            <person name="Marangio P."/>
            <person name="Guigo R."/>
            <person name="Rago D."/>
            <person name="Mirbahai L."/>
            <person name="Eastwood N."/>
            <person name="Colbourne J.K."/>
            <person name="Zhou J."/>
            <person name="Mallon E."/>
            <person name="Orsini L."/>
        </authorList>
    </citation>
    <scope>NUCLEOTIDE SEQUENCE [LARGE SCALE GENOMIC DNA]</scope>
    <source>
        <strain evidence="1">LRV0_1</strain>
    </source>
</reference>
<evidence type="ECO:0000313" key="2">
    <source>
        <dbReference type="Proteomes" id="UP001234178"/>
    </source>
</evidence>
<evidence type="ECO:0000313" key="1">
    <source>
        <dbReference type="EMBL" id="KAK4004411.1"/>
    </source>
</evidence>
<keyword evidence="2" id="KW-1185">Reference proteome</keyword>